<dbReference type="GO" id="GO:0008270">
    <property type="term" value="F:zinc ion binding"/>
    <property type="evidence" value="ECO:0007669"/>
    <property type="project" value="UniProtKB-KW"/>
</dbReference>
<dbReference type="Proteomes" id="UP000694680">
    <property type="component" value="Chromosome 16"/>
</dbReference>
<evidence type="ECO:0000256" key="4">
    <source>
        <dbReference type="ARBA" id="ARBA00022771"/>
    </source>
</evidence>
<comment type="subcellular location">
    <subcellularLocation>
        <location evidence="1">Nucleus</location>
    </subcellularLocation>
</comment>
<reference evidence="9" key="2">
    <citation type="submission" date="2025-08" db="UniProtKB">
        <authorList>
            <consortium name="Ensembl"/>
        </authorList>
    </citation>
    <scope>IDENTIFICATION</scope>
</reference>
<feature type="domain" description="C2H2-type" evidence="8">
    <location>
        <begin position="114"/>
        <end position="141"/>
    </location>
</feature>
<evidence type="ECO:0000256" key="5">
    <source>
        <dbReference type="ARBA" id="ARBA00022833"/>
    </source>
</evidence>
<keyword evidence="2" id="KW-0479">Metal-binding</keyword>
<keyword evidence="3" id="KW-0677">Repeat</keyword>
<evidence type="ECO:0000313" key="9">
    <source>
        <dbReference type="Ensembl" id="ENSGWIP00000012729.1"/>
    </source>
</evidence>
<dbReference type="SUPFAM" id="SSF57667">
    <property type="entry name" value="beta-beta-alpha zinc fingers"/>
    <property type="match status" value="1"/>
</dbReference>
<keyword evidence="6" id="KW-0539">Nucleus</keyword>
<dbReference type="InterPro" id="IPR036236">
    <property type="entry name" value="Znf_C2H2_sf"/>
</dbReference>
<dbReference type="SMART" id="SM00355">
    <property type="entry name" value="ZnF_C2H2"/>
    <property type="match status" value="3"/>
</dbReference>
<protein>
    <submittedName>
        <fullName evidence="9">Uncharacterized LOC114477664</fullName>
    </submittedName>
</protein>
<dbReference type="PROSITE" id="PS00028">
    <property type="entry name" value="ZINC_FINGER_C2H2_1"/>
    <property type="match status" value="3"/>
</dbReference>
<keyword evidence="10" id="KW-1185">Reference proteome</keyword>
<evidence type="ECO:0000256" key="7">
    <source>
        <dbReference type="PROSITE-ProRule" id="PRU00042"/>
    </source>
</evidence>
<dbReference type="GO" id="GO:0005634">
    <property type="term" value="C:nucleus"/>
    <property type="evidence" value="ECO:0007669"/>
    <property type="project" value="UniProtKB-SubCell"/>
</dbReference>
<dbReference type="PANTHER" id="PTHR24394">
    <property type="entry name" value="ZINC FINGER PROTEIN"/>
    <property type="match status" value="1"/>
</dbReference>
<dbReference type="AlphaFoldDB" id="A0A8C5DW28"/>
<evidence type="ECO:0000313" key="10">
    <source>
        <dbReference type="Proteomes" id="UP000694680"/>
    </source>
</evidence>
<dbReference type="PROSITE" id="PS50157">
    <property type="entry name" value="ZINC_FINGER_C2H2_2"/>
    <property type="match status" value="2"/>
</dbReference>
<evidence type="ECO:0000256" key="1">
    <source>
        <dbReference type="ARBA" id="ARBA00004123"/>
    </source>
</evidence>
<dbReference type="FunFam" id="3.30.160.60:FF:000340">
    <property type="entry name" value="zinc finger protein 473 isoform X1"/>
    <property type="match status" value="1"/>
</dbReference>
<reference evidence="9" key="3">
    <citation type="submission" date="2025-09" db="UniProtKB">
        <authorList>
            <consortium name="Ensembl"/>
        </authorList>
    </citation>
    <scope>IDENTIFICATION</scope>
</reference>
<feature type="domain" description="C2H2-type" evidence="8">
    <location>
        <begin position="142"/>
        <end position="164"/>
    </location>
</feature>
<dbReference type="InterPro" id="IPR013087">
    <property type="entry name" value="Znf_C2H2_type"/>
</dbReference>
<keyword evidence="5" id="KW-0862">Zinc</keyword>
<reference evidence="9" key="1">
    <citation type="submission" date="2020-06" db="EMBL/GenBank/DDBJ databases">
        <authorList>
            <consortium name="Wellcome Sanger Institute Data Sharing"/>
        </authorList>
    </citation>
    <scope>NUCLEOTIDE SEQUENCE [LARGE SCALE GENOMIC DNA]</scope>
</reference>
<organism evidence="9 10">
    <name type="scientific">Gouania willdenowi</name>
    <name type="common">Blunt-snouted clingfish</name>
    <name type="synonym">Lepadogaster willdenowi</name>
    <dbReference type="NCBI Taxonomy" id="441366"/>
    <lineage>
        <taxon>Eukaryota</taxon>
        <taxon>Metazoa</taxon>
        <taxon>Chordata</taxon>
        <taxon>Craniata</taxon>
        <taxon>Vertebrata</taxon>
        <taxon>Euteleostomi</taxon>
        <taxon>Actinopterygii</taxon>
        <taxon>Neopterygii</taxon>
        <taxon>Teleostei</taxon>
        <taxon>Neoteleostei</taxon>
        <taxon>Acanthomorphata</taxon>
        <taxon>Ovalentaria</taxon>
        <taxon>Blenniimorphae</taxon>
        <taxon>Blenniiformes</taxon>
        <taxon>Gobiesocoidei</taxon>
        <taxon>Gobiesocidae</taxon>
        <taxon>Gobiesocinae</taxon>
        <taxon>Gouania</taxon>
    </lineage>
</organism>
<evidence type="ECO:0000259" key="8">
    <source>
        <dbReference type="PROSITE" id="PS50157"/>
    </source>
</evidence>
<keyword evidence="4 7" id="KW-0863">Zinc-finger</keyword>
<accession>A0A8C5DW28</accession>
<proteinExistence type="predicted"/>
<evidence type="ECO:0000256" key="6">
    <source>
        <dbReference type="ARBA" id="ARBA00023242"/>
    </source>
</evidence>
<gene>
    <name evidence="9" type="primary">znf1035</name>
</gene>
<dbReference type="GO" id="GO:0000981">
    <property type="term" value="F:DNA-binding transcription factor activity, RNA polymerase II-specific"/>
    <property type="evidence" value="ECO:0007669"/>
    <property type="project" value="TreeGrafter"/>
</dbReference>
<dbReference type="Gene3D" id="3.30.160.60">
    <property type="entry name" value="Classic Zinc Finger"/>
    <property type="match status" value="2"/>
</dbReference>
<sequence>MVVKCVLMVDFIVPYVRLTLLHLNPEQDISNGSKTLSSNHRVQWHKCSLCPAAFRYASGKSRHMKKHQLFHLTGKAFRYRHAMLSSGYIKKTSSKKTEPSEGGPKSTEAASQVFNCRFCGKVFNLLKYRNAHELNHHGKRPFKCMECGKGFKNHHHLNSHKLIHQRRIHEL</sequence>
<dbReference type="Ensembl" id="ENSGWIT00000014170.1">
    <property type="protein sequence ID" value="ENSGWIP00000012729.1"/>
    <property type="gene ID" value="ENSGWIG00000007358.1"/>
</dbReference>
<evidence type="ECO:0000256" key="2">
    <source>
        <dbReference type="ARBA" id="ARBA00022723"/>
    </source>
</evidence>
<dbReference type="PANTHER" id="PTHR24394:SF58">
    <property type="entry name" value="ZINC FINGER AND BTB DOMAIN CONTAINING 33"/>
    <property type="match status" value="1"/>
</dbReference>
<dbReference type="Pfam" id="PF00096">
    <property type="entry name" value="zf-C2H2"/>
    <property type="match status" value="1"/>
</dbReference>
<evidence type="ECO:0000256" key="3">
    <source>
        <dbReference type="ARBA" id="ARBA00022737"/>
    </source>
</evidence>
<name>A0A8C5DW28_GOUWI</name>